<feature type="compositionally biased region" description="Low complexity" evidence="10">
    <location>
        <begin position="244"/>
        <end position="274"/>
    </location>
</feature>
<evidence type="ECO:0000256" key="5">
    <source>
        <dbReference type="ARBA" id="ARBA00022722"/>
    </source>
</evidence>
<feature type="binding site" evidence="9">
    <location>
        <position position="126"/>
    </location>
    <ligand>
        <name>Mg(2+)</name>
        <dbReference type="ChEBI" id="CHEBI:18420"/>
    </ligand>
</feature>
<dbReference type="Gene3D" id="3.30.160.20">
    <property type="match status" value="1"/>
</dbReference>
<feature type="active site" evidence="9">
    <location>
        <position position="129"/>
    </location>
</feature>
<dbReference type="PROSITE" id="PS00517">
    <property type="entry name" value="RNASE_3_1"/>
    <property type="match status" value="1"/>
</dbReference>
<keyword evidence="6 9" id="KW-0255">Endonuclease</keyword>
<protein>
    <recommendedName>
        <fullName evidence="9">Ribonuclease 3</fullName>
        <ecNumber evidence="9">3.1.26.3</ecNumber>
    </recommendedName>
    <alternativeName>
        <fullName evidence="9">Ribonuclease III</fullName>
        <shortName evidence="9">RNase III</shortName>
    </alternativeName>
</protein>
<dbReference type="SUPFAM" id="SSF54768">
    <property type="entry name" value="dsRNA-binding domain-like"/>
    <property type="match status" value="1"/>
</dbReference>
<dbReference type="GO" id="GO:0046872">
    <property type="term" value="F:metal ion binding"/>
    <property type="evidence" value="ECO:0007669"/>
    <property type="project" value="UniProtKB-KW"/>
</dbReference>
<dbReference type="Pfam" id="PF00035">
    <property type="entry name" value="dsrm"/>
    <property type="match status" value="1"/>
</dbReference>
<sequence length="313" mass="32269">MSSVAEPPKLEDGHKLLLKRLGVTIDAGTLRLALTHRSYAYENGGIPTNERMEFLGDSILGFSVTDALYRDNPGLPEGELAKRRSAVVSTRALAGIARSLGVGEFIYLGQGERLTKGRNKASILADTMESLIGATYLSNGIEAARELVMRLVGPLLADAEALGEGTDWKTSIQEVSAARRLGSIVYDITGTGPDHDRSFSARLLIGGHHYGTGTGPSKKEAERSAAAAGWTVLQERFARPATTGGSVSAPGASLPGASSASVPNAANASVRSAPTASASVPKHDAGTPFASPSSSASSPVADVAAGFPSVKDA</sequence>
<evidence type="ECO:0000256" key="4">
    <source>
        <dbReference type="ARBA" id="ARBA00022664"/>
    </source>
</evidence>
<dbReference type="SUPFAM" id="SSF69065">
    <property type="entry name" value="RNase III domain-like"/>
    <property type="match status" value="1"/>
</dbReference>
<dbReference type="CDD" id="cd10845">
    <property type="entry name" value="DSRM_RNAse_III_family"/>
    <property type="match status" value="1"/>
</dbReference>
<comment type="catalytic activity">
    <reaction evidence="1 9">
        <text>Endonucleolytic cleavage to 5'-phosphomonoester.</text>
        <dbReference type="EC" id="3.1.26.3"/>
    </reaction>
</comment>
<feature type="region of interest" description="Disordered" evidence="10">
    <location>
        <begin position="240"/>
        <end position="313"/>
    </location>
</feature>
<dbReference type="OrthoDB" id="9805026at2"/>
<evidence type="ECO:0000256" key="10">
    <source>
        <dbReference type="SAM" id="MobiDB-lite"/>
    </source>
</evidence>
<dbReference type="GO" id="GO:0006364">
    <property type="term" value="P:rRNA processing"/>
    <property type="evidence" value="ECO:0007669"/>
    <property type="project" value="UniProtKB-UniRule"/>
</dbReference>
<keyword evidence="5 9" id="KW-0540">Nuclease</keyword>
<dbReference type="EMBL" id="QJVD01000014">
    <property type="protein sequence ID" value="PYI66588.1"/>
    <property type="molecule type" value="Genomic_DNA"/>
</dbReference>
<name>A0A2V5L5W1_9MICC</name>
<organism evidence="13 14">
    <name type="scientific">Arthrobacter livingstonensis</name>
    <dbReference type="NCBI Taxonomy" id="670078"/>
    <lineage>
        <taxon>Bacteria</taxon>
        <taxon>Bacillati</taxon>
        <taxon>Actinomycetota</taxon>
        <taxon>Actinomycetes</taxon>
        <taxon>Micrococcales</taxon>
        <taxon>Micrococcaceae</taxon>
        <taxon>Arthrobacter</taxon>
    </lineage>
</organism>
<evidence type="ECO:0000259" key="11">
    <source>
        <dbReference type="PROSITE" id="PS50137"/>
    </source>
</evidence>
<evidence type="ECO:0000256" key="8">
    <source>
        <dbReference type="ARBA" id="ARBA00022884"/>
    </source>
</evidence>
<dbReference type="PANTHER" id="PTHR11207">
    <property type="entry name" value="RIBONUCLEASE III"/>
    <property type="match status" value="1"/>
</dbReference>
<keyword evidence="9" id="KW-0479">Metal-binding</keyword>
<dbReference type="NCBIfam" id="TIGR02191">
    <property type="entry name" value="RNaseIII"/>
    <property type="match status" value="1"/>
</dbReference>
<keyword evidence="3 9" id="KW-0698">rRNA processing</keyword>
<dbReference type="InterPro" id="IPR011907">
    <property type="entry name" value="RNase_III"/>
</dbReference>
<keyword evidence="14" id="KW-1185">Reference proteome</keyword>
<dbReference type="InterPro" id="IPR000999">
    <property type="entry name" value="RNase_III_dom"/>
</dbReference>
<feature type="active site" evidence="9">
    <location>
        <position position="57"/>
    </location>
</feature>
<feature type="domain" description="DRBM" evidence="11">
    <location>
        <begin position="167"/>
        <end position="235"/>
    </location>
</feature>
<evidence type="ECO:0000259" key="12">
    <source>
        <dbReference type="PROSITE" id="PS50142"/>
    </source>
</evidence>
<dbReference type="InterPro" id="IPR036389">
    <property type="entry name" value="RNase_III_sf"/>
</dbReference>
<dbReference type="PROSITE" id="PS50137">
    <property type="entry name" value="DS_RBD"/>
    <property type="match status" value="1"/>
</dbReference>
<dbReference type="EC" id="3.1.26.3" evidence="9"/>
<dbReference type="HAMAP" id="MF_00104">
    <property type="entry name" value="RNase_III"/>
    <property type="match status" value="1"/>
</dbReference>
<dbReference type="AlphaFoldDB" id="A0A2V5L5W1"/>
<dbReference type="Pfam" id="PF14622">
    <property type="entry name" value="Ribonucleas_3_3"/>
    <property type="match status" value="1"/>
</dbReference>
<feature type="domain" description="RNase III" evidence="12">
    <location>
        <begin position="14"/>
        <end position="140"/>
    </location>
</feature>
<evidence type="ECO:0000256" key="6">
    <source>
        <dbReference type="ARBA" id="ARBA00022759"/>
    </source>
</evidence>
<feature type="binding site" evidence="9">
    <location>
        <position position="53"/>
    </location>
    <ligand>
        <name>Mg(2+)</name>
        <dbReference type="ChEBI" id="CHEBI:18420"/>
    </ligand>
</feature>
<evidence type="ECO:0000256" key="7">
    <source>
        <dbReference type="ARBA" id="ARBA00022801"/>
    </source>
</evidence>
<evidence type="ECO:0000313" key="13">
    <source>
        <dbReference type="EMBL" id="PYI66588.1"/>
    </source>
</evidence>
<comment type="caution">
    <text evidence="13">The sequence shown here is derived from an EMBL/GenBank/DDBJ whole genome shotgun (WGS) entry which is preliminary data.</text>
</comment>
<dbReference type="SMART" id="SM00535">
    <property type="entry name" value="RIBOc"/>
    <property type="match status" value="1"/>
</dbReference>
<dbReference type="PANTHER" id="PTHR11207:SF0">
    <property type="entry name" value="RIBONUCLEASE 3"/>
    <property type="match status" value="1"/>
</dbReference>
<comment type="cofactor">
    <cofactor evidence="9">
        <name>Mg(2+)</name>
        <dbReference type="ChEBI" id="CHEBI:18420"/>
    </cofactor>
</comment>
<feature type="compositionally biased region" description="Low complexity" evidence="10">
    <location>
        <begin position="290"/>
        <end position="305"/>
    </location>
</feature>
<keyword evidence="9" id="KW-0699">rRNA-binding</keyword>
<comment type="function">
    <text evidence="9">Digests double-stranded RNA. Involved in the processing of primary rRNA transcript to yield the immediate precursors to the large and small rRNAs (23S and 16S). Processes some mRNAs, and tRNAs when they are encoded in the rRNA operon. Processes pre-crRNA and tracrRNA of type II CRISPR loci if present in the organism.</text>
</comment>
<dbReference type="CDD" id="cd00593">
    <property type="entry name" value="RIBOc"/>
    <property type="match status" value="1"/>
</dbReference>
<reference evidence="13 14" key="1">
    <citation type="submission" date="2018-05" db="EMBL/GenBank/DDBJ databases">
        <title>Genetic diversity of glacier-inhabiting Cryobacterium bacteria in China and description of Cryobacterium mengkeensis sp. nov. and Arthrobacter glacialis sp. nov.</title>
        <authorList>
            <person name="Liu Q."/>
            <person name="Xin Y.-H."/>
        </authorList>
    </citation>
    <scope>NUCLEOTIDE SEQUENCE [LARGE SCALE GENOMIC DNA]</scope>
    <source>
        <strain evidence="13 14">LI2</strain>
    </source>
</reference>
<dbReference type="Gene3D" id="1.10.1520.10">
    <property type="entry name" value="Ribonuclease III domain"/>
    <property type="match status" value="1"/>
</dbReference>
<comment type="subcellular location">
    <subcellularLocation>
        <location evidence="9">Cytoplasm</location>
    </subcellularLocation>
</comment>
<keyword evidence="9" id="KW-0963">Cytoplasm</keyword>
<comment type="subunit">
    <text evidence="9">Homodimer.</text>
</comment>
<evidence type="ECO:0000256" key="9">
    <source>
        <dbReference type="HAMAP-Rule" id="MF_00104"/>
    </source>
</evidence>
<dbReference type="PROSITE" id="PS50142">
    <property type="entry name" value="RNASE_3_2"/>
    <property type="match status" value="1"/>
</dbReference>
<dbReference type="FunFam" id="1.10.1520.10:FF:000001">
    <property type="entry name" value="Ribonuclease 3"/>
    <property type="match status" value="1"/>
</dbReference>
<dbReference type="GO" id="GO:0003725">
    <property type="term" value="F:double-stranded RNA binding"/>
    <property type="evidence" value="ECO:0007669"/>
    <property type="project" value="TreeGrafter"/>
</dbReference>
<proteinExistence type="inferred from homology"/>
<keyword evidence="9" id="KW-0460">Magnesium</keyword>
<feature type="binding site" evidence="9">
    <location>
        <position position="129"/>
    </location>
    <ligand>
        <name>Mg(2+)</name>
        <dbReference type="ChEBI" id="CHEBI:18420"/>
    </ligand>
</feature>
<dbReference type="GO" id="GO:0010468">
    <property type="term" value="P:regulation of gene expression"/>
    <property type="evidence" value="ECO:0007669"/>
    <property type="project" value="TreeGrafter"/>
</dbReference>
<dbReference type="SMART" id="SM00358">
    <property type="entry name" value="DSRM"/>
    <property type="match status" value="1"/>
</dbReference>
<evidence type="ECO:0000256" key="2">
    <source>
        <dbReference type="ARBA" id="ARBA00010183"/>
    </source>
</evidence>
<keyword evidence="7 9" id="KW-0378">Hydrolase</keyword>
<evidence type="ECO:0000313" key="14">
    <source>
        <dbReference type="Proteomes" id="UP000247832"/>
    </source>
</evidence>
<keyword evidence="8 9" id="KW-0694">RNA-binding</keyword>
<dbReference type="GO" id="GO:0008033">
    <property type="term" value="P:tRNA processing"/>
    <property type="evidence" value="ECO:0007669"/>
    <property type="project" value="UniProtKB-KW"/>
</dbReference>
<keyword evidence="4 9" id="KW-0507">mRNA processing</keyword>
<dbReference type="InterPro" id="IPR014720">
    <property type="entry name" value="dsRBD_dom"/>
</dbReference>
<evidence type="ECO:0000256" key="1">
    <source>
        <dbReference type="ARBA" id="ARBA00000109"/>
    </source>
</evidence>
<dbReference type="GO" id="GO:0004525">
    <property type="term" value="F:ribonuclease III activity"/>
    <property type="evidence" value="ECO:0007669"/>
    <property type="project" value="UniProtKB-UniRule"/>
</dbReference>
<evidence type="ECO:0000256" key="3">
    <source>
        <dbReference type="ARBA" id="ARBA00022552"/>
    </source>
</evidence>
<gene>
    <name evidence="9" type="primary">rnc</name>
    <name evidence="13" type="ORF">CVV68_13550</name>
</gene>
<keyword evidence="9" id="KW-0819">tRNA processing</keyword>
<comment type="similarity">
    <text evidence="2">Belongs to the ribonuclease III family.</text>
</comment>
<dbReference type="GO" id="GO:0019843">
    <property type="term" value="F:rRNA binding"/>
    <property type="evidence" value="ECO:0007669"/>
    <property type="project" value="UniProtKB-KW"/>
</dbReference>
<dbReference type="GO" id="GO:0006397">
    <property type="term" value="P:mRNA processing"/>
    <property type="evidence" value="ECO:0007669"/>
    <property type="project" value="UniProtKB-UniRule"/>
</dbReference>
<accession>A0A2V5L5W1</accession>
<dbReference type="GO" id="GO:0005737">
    <property type="term" value="C:cytoplasm"/>
    <property type="evidence" value="ECO:0007669"/>
    <property type="project" value="UniProtKB-SubCell"/>
</dbReference>
<dbReference type="Proteomes" id="UP000247832">
    <property type="component" value="Unassembled WGS sequence"/>
</dbReference>